<sequence>MAELIAIRQRKIYSVRSGMNERNCKELLRFKSESIDFLAAQFLVESDTSGGGISRIQQMEIILRFVGDVGFQSGGAQDVGVHRTTANKTIRYVMSRVVEQSNN</sequence>
<comment type="caution">
    <text evidence="1">The sequence shown here is derived from an EMBL/GenBank/DDBJ whole genome shotgun (WGS) entry which is preliminary data.</text>
</comment>
<dbReference type="EMBL" id="JARQZJ010000009">
    <property type="protein sequence ID" value="KAK9872200.1"/>
    <property type="molecule type" value="Genomic_DNA"/>
</dbReference>
<protein>
    <submittedName>
        <fullName evidence="1">Uncharacterized protein</fullName>
    </submittedName>
</protein>
<proteinExistence type="predicted"/>
<dbReference type="Proteomes" id="UP001431783">
    <property type="component" value="Unassembled WGS sequence"/>
</dbReference>
<gene>
    <name evidence="1" type="ORF">WA026_016254</name>
</gene>
<evidence type="ECO:0000313" key="1">
    <source>
        <dbReference type="EMBL" id="KAK9872200.1"/>
    </source>
</evidence>
<keyword evidence="2" id="KW-1185">Reference proteome</keyword>
<evidence type="ECO:0000313" key="2">
    <source>
        <dbReference type="Proteomes" id="UP001431783"/>
    </source>
</evidence>
<accession>A0AAW1TPF5</accession>
<organism evidence="1 2">
    <name type="scientific">Henosepilachna vigintioctopunctata</name>
    <dbReference type="NCBI Taxonomy" id="420089"/>
    <lineage>
        <taxon>Eukaryota</taxon>
        <taxon>Metazoa</taxon>
        <taxon>Ecdysozoa</taxon>
        <taxon>Arthropoda</taxon>
        <taxon>Hexapoda</taxon>
        <taxon>Insecta</taxon>
        <taxon>Pterygota</taxon>
        <taxon>Neoptera</taxon>
        <taxon>Endopterygota</taxon>
        <taxon>Coleoptera</taxon>
        <taxon>Polyphaga</taxon>
        <taxon>Cucujiformia</taxon>
        <taxon>Coccinelloidea</taxon>
        <taxon>Coccinellidae</taxon>
        <taxon>Epilachninae</taxon>
        <taxon>Epilachnini</taxon>
        <taxon>Henosepilachna</taxon>
    </lineage>
</organism>
<dbReference type="AlphaFoldDB" id="A0AAW1TPF5"/>
<reference evidence="1 2" key="1">
    <citation type="submission" date="2023-03" db="EMBL/GenBank/DDBJ databases">
        <title>Genome insight into feeding habits of ladybird beetles.</title>
        <authorList>
            <person name="Li H.-S."/>
            <person name="Huang Y.-H."/>
            <person name="Pang H."/>
        </authorList>
    </citation>
    <scope>NUCLEOTIDE SEQUENCE [LARGE SCALE GENOMIC DNA]</scope>
    <source>
        <strain evidence="1">SYSU_2023b</strain>
        <tissue evidence="1">Whole body</tissue>
    </source>
</reference>
<name>A0AAW1TPF5_9CUCU</name>